<evidence type="ECO:0000256" key="6">
    <source>
        <dbReference type="ARBA" id="ARBA00022806"/>
    </source>
</evidence>
<dbReference type="Pfam" id="PF07859">
    <property type="entry name" value="Abhydrolase_3"/>
    <property type="match status" value="1"/>
</dbReference>
<keyword evidence="9" id="KW-0539">Nucleus</keyword>
<evidence type="ECO:0000256" key="5">
    <source>
        <dbReference type="ARBA" id="ARBA00022801"/>
    </source>
</evidence>
<name>A0A4D6MF23_VIGUN</name>
<comment type="similarity">
    <text evidence="10">Belongs to the DEAD box helicase family. DECD subfamily.</text>
</comment>
<dbReference type="InterPro" id="IPR014001">
    <property type="entry name" value="Helicase_ATP-bd"/>
</dbReference>
<evidence type="ECO:0000259" key="15">
    <source>
        <dbReference type="PROSITE" id="PS51192"/>
    </source>
</evidence>
<dbReference type="Gene3D" id="3.40.50.300">
    <property type="entry name" value="P-loop containing nucleotide triphosphate hydrolases"/>
    <property type="match status" value="2"/>
</dbReference>
<evidence type="ECO:0000256" key="9">
    <source>
        <dbReference type="ARBA" id="ARBA00023242"/>
    </source>
</evidence>
<keyword evidence="5" id="KW-0378">Hydrolase</keyword>
<dbReference type="AlphaFoldDB" id="A0A4D6MF23"/>
<keyword evidence="19" id="KW-1185">Reference proteome</keyword>
<accession>A0A4D6MF23</accession>
<dbReference type="SUPFAM" id="SSF53474">
    <property type="entry name" value="alpha/beta-Hydrolases"/>
    <property type="match status" value="1"/>
</dbReference>
<dbReference type="EMBL" id="CP039351">
    <property type="protein sequence ID" value="QCD99383.1"/>
    <property type="molecule type" value="Genomic_DNA"/>
</dbReference>
<feature type="active site" evidence="14">
    <location>
        <position position="153"/>
    </location>
</feature>
<comment type="function">
    <text evidence="11">ATP-dependent RNA helicase involved in pre-mRNA splicing. Required for the export of mRNA out of the nucleus. In addition to ssRNA and dsRNA, binds dsDNA, but not ssDNA.</text>
</comment>
<feature type="short sequence motif" description="Q motif" evidence="13">
    <location>
        <begin position="349"/>
        <end position="377"/>
    </location>
</feature>
<dbReference type="PROSITE" id="PS01174">
    <property type="entry name" value="LIPASE_GDXG_SER"/>
    <property type="match status" value="1"/>
</dbReference>
<evidence type="ECO:0000259" key="16">
    <source>
        <dbReference type="PROSITE" id="PS51194"/>
    </source>
</evidence>
<evidence type="ECO:0000256" key="11">
    <source>
        <dbReference type="ARBA" id="ARBA00059197"/>
    </source>
</evidence>
<dbReference type="GO" id="GO:0003723">
    <property type="term" value="F:RNA binding"/>
    <property type="evidence" value="ECO:0007669"/>
    <property type="project" value="UniProtKB-KW"/>
</dbReference>
<feature type="domain" description="DEAD-box RNA helicase Q" evidence="17">
    <location>
        <begin position="349"/>
        <end position="377"/>
    </location>
</feature>
<dbReference type="GO" id="GO:0003724">
    <property type="term" value="F:RNA helicase activity"/>
    <property type="evidence" value="ECO:0007669"/>
    <property type="project" value="UniProtKB-EC"/>
</dbReference>
<dbReference type="InterPro" id="IPR014014">
    <property type="entry name" value="RNA_helicase_DEAD_Q_motif"/>
</dbReference>
<dbReference type="Proteomes" id="UP000501690">
    <property type="component" value="Linkage Group LG7"/>
</dbReference>
<dbReference type="PANTHER" id="PTHR47958">
    <property type="entry name" value="ATP-DEPENDENT RNA HELICASE DBP3"/>
    <property type="match status" value="1"/>
</dbReference>
<evidence type="ECO:0000313" key="18">
    <source>
        <dbReference type="EMBL" id="QCD99383.1"/>
    </source>
</evidence>
<dbReference type="InterPro" id="IPR011545">
    <property type="entry name" value="DEAD/DEAH_box_helicase_dom"/>
</dbReference>
<organism evidence="18 19">
    <name type="scientific">Vigna unguiculata</name>
    <name type="common">Cowpea</name>
    <dbReference type="NCBI Taxonomy" id="3917"/>
    <lineage>
        <taxon>Eukaryota</taxon>
        <taxon>Viridiplantae</taxon>
        <taxon>Streptophyta</taxon>
        <taxon>Embryophyta</taxon>
        <taxon>Tracheophyta</taxon>
        <taxon>Spermatophyta</taxon>
        <taxon>Magnoliopsida</taxon>
        <taxon>eudicotyledons</taxon>
        <taxon>Gunneridae</taxon>
        <taxon>Pentapetalae</taxon>
        <taxon>rosids</taxon>
        <taxon>fabids</taxon>
        <taxon>Fabales</taxon>
        <taxon>Fabaceae</taxon>
        <taxon>Papilionoideae</taxon>
        <taxon>50 kb inversion clade</taxon>
        <taxon>NPAAA clade</taxon>
        <taxon>indigoferoid/millettioid clade</taxon>
        <taxon>Phaseoleae</taxon>
        <taxon>Vigna</taxon>
    </lineage>
</organism>
<evidence type="ECO:0000256" key="13">
    <source>
        <dbReference type="PROSITE-ProRule" id="PRU00552"/>
    </source>
</evidence>
<gene>
    <name evidence="18" type="ORF">DEO72_LG7g664</name>
</gene>
<dbReference type="GO" id="GO:0016787">
    <property type="term" value="F:hydrolase activity"/>
    <property type="evidence" value="ECO:0007669"/>
    <property type="project" value="UniProtKB-KW"/>
</dbReference>
<proteinExistence type="inferred from homology"/>
<evidence type="ECO:0000256" key="3">
    <source>
        <dbReference type="ARBA" id="ARBA00012552"/>
    </source>
</evidence>
<dbReference type="FunFam" id="3.40.50.300:FF:000168">
    <property type="entry name" value="DEAD-box ATP-dependent RNA helicase 56-like"/>
    <property type="match status" value="1"/>
</dbReference>
<feature type="domain" description="Helicase ATP-binding" evidence="15">
    <location>
        <begin position="380"/>
        <end position="553"/>
    </location>
</feature>
<reference evidence="18 19" key="1">
    <citation type="submission" date="2019-04" db="EMBL/GenBank/DDBJ databases">
        <title>An improved genome assembly and genetic linkage map for asparagus bean, Vigna unguiculata ssp. sesquipedialis.</title>
        <authorList>
            <person name="Xia Q."/>
            <person name="Zhang R."/>
            <person name="Dong Y."/>
        </authorList>
    </citation>
    <scope>NUCLEOTIDE SEQUENCE [LARGE SCALE GENOMIC DNA]</scope>
    <source>
        <tissue evidence="18">Leaf</tissue>
    </source>
</reference>
<feature type="domain" description="Helicase C-terminal" evidence="16">
    <location>
        <begin position="565"/>
        <end position="726"/>
    </location>
</feature>
<dbReference type="SUPFAM" id="SSF52540">
    <property type="entry name" value="P-loop containing nucleoside triphosphate hydrolases"/>
    <property type="match status" value="1"/>
</dbReference>
<keyword evidence="7" id="KW-0067">ATP-binding</keyword>
<dbReference type="PROSITE" id="PS51192">
    <property type="entry name" value="HELICASE_ATP_BIND_1"/>
    <property type="match status" value="1"/>
</dbReference>
<protein>
    <recommendedName>
        <fullName evidence="3">RNA helicase</fullName>
        <ecNumber evidence="3">3.6.4.13</ecNumber>
    </recommendedName>
</protein>
<dbReference type="SMART" id="SM00490">
    <property type="entry name" value="HELICc"/>
    <property type="match status" value="1"/>
</dbReference>
<dbReference type="SMART" id="SM00487">
    <property type="entry name" value="DEXDc"/>
    <property type="match status" value="1"/>
</dbReference>
<dbReference type="InterPro" id="IPR013094">
    <property type="entry name" value="AB_hydrolase_3"/>
</dbReference>
<keyword evidence="4" id="KW-0547">Nucleotide-binding</keyword>
<dbReference type="EC" id="3.6.4.13" evidence="3"/>
<dbReference type="InterPro" id="IPR027417">
    <property type="entry name" value="P-loop_NTPase"/>
</dbReference>
<evidence type="ECO:0000256" key="7">
    <source>
        <dbReference type="ARBA" id="ARBA00022840"/>
    </source>
</evidence>
<dbReference type="Pfam" id="PF00271">
    <property type="entry name" value="Helicase_C"/>
    <property type="match status" value="1"/>
</dbReference>
<evidence type="ECO:0000259" key="17">
    <source>
        <dbReference type="PROSITE" id="PS51195"/>
    </source>
</evidence>
<dbReference type="PROSITE" id="PS51194">
    <property type="entry name" value="HELICASE_CTER"/>
    <property type="match status" value="1"/>
</dbReference>
<dbReference type="CDD" id="cd17950">
    <property type="entry name" value="DEADc_DDX39"/>
    <property type="match status" value="1"/>
</dbReference>
<keyword evidence="8" id="KW-0694">RNA-binding</keyword>
<dbReference type="InterPro" id="IPR001650">
    <property type="entry name" value="Helicase_C-like"/>
</dbReference>
<dbReference type="InterPro" id="IPR029058">
    <property type="entry name" value="AB_hydrolase_fold"/>
</dbReference>
<evidence type="ECO:0000256" key="1">
    <source>
        <dbReference type="ARBA" id="ARBA00004123"/>
    </source>
</evidence>
<comment type="similarity">
    <text evidence="2">Belongs to the 'GDXG' lipolytic enzyme family.</text>
</comment>
<dbReference type="Pfam" id="PF00270">
    <property type="entry name" value="DEAD"/>
    <property type="match status" value="1"/>
</dbReference>
<evidence type="ECO:0000256" key="12">
    <source>
        <dbReference type="ARBA" id="ARBA00065936"/>
    </source>
</evidence>
<evidence type="ECO:0000256" key="4">
    <source>
        <dbReference type="ARBA" id="ARBA00022741"/>
    </source>
</evidence>
<evidence type="ECO:0000313" key="19">
    <source>
        <dbReference type="Proteomes" id="UP000501690"/>
    </source>
</evidence>
<dbReference type="GO" id="GO:0005524">
    <property type="term" value="F:ATP binding"/>
    <property type="evidence" value="ECO:0007669"/>
    <property type="project" value="UniProtKB-KW"/>
</dbReference>
<evidence type="ECO:0000256" key="10">
    <source>
        <dbReference type="ARBA" id="ARBA00038213"/>
    </source>
</evidence>
<keyword evidence="6 18" id="KW-0347">Helicase</keyword>
<evidence type="ECO:0000256" key="8">
    <source>
        <dbReference type="ARBA" id="ARBA00022884"/>
    </source>
</evidence>
<dbReference type="Gene3D" id="3.40.50.1820">
    <property type="entry name" value="alpha/beta hydrolase"/>
    <property type="match status" value="1"/>
</dbReference>
<dbReference type="CDD" id="cd18787">
    <property type="entry name" value="SF2_C_DEAD"/>
    <property type="match status" value="1"/>
</dbReference>
<evidence type="ECO:0000256" key="2">
    <source>
        <dbReference type="ARBA" id="ARBA00010515"/>
    </source>
</evidence>
<evidence type="ECO:0000256" key="14">
    <source>
        <dbReference type="PROSITE-ProRule" id="PRU10038"/>
    </source>
</evidence>
<dbReference type="PROSITE" id="PS51195">
    <property type="entry name" value="Q_MOTIF"/>
    <property type="match status" value="1"/>
</dbReference>
<sequence>MSIIAEAPKFLQVYSNGSVKRFDPETVSASIESTNAYKSKDVIIDSSKPITGRIFVPSFPTSSKKLPLLVYFHGGGFCIGSTTWLGYHTFLGEFCVKSQTIVLSVDYRLAPEHRLPIAYEDCYTSLQWLSEQVGSESLLQQADTTRVFLSGDSAGGNIAHHVAVKAIQSHACPLRITGLMPIHPYFGSEKRTVKEMVDESAEDVTMNDMFWRLSIPEGSNRDYYGCNFEKHDLGNSVWVKFPPTEVYVAGEDFLKERGVMYVEFLKEKGVKKVTLVEAKEESHVFHKPFHSFYRLLRTLLRTVMGDTKTEAYEEDLLDYEDEEEKEPEGAANKVNGEAVKKGYVGIHSSGFRDFLLKPELLRAIVDSGFEHPSEVQHECIPQAILGMDVICQAKSGMGKTAVFVLSTLQQIDPVAGQVSALVLCHTRELAYQICNEFERFSTYLSDLKVAVFYGGVNIKVHKDLLKNECPSIVVGTPGRILGLARDKDLSLKNVRHFILDECDKMLESLDMRKDVQAIFKMTPHDKQVMMFSATLSKEIRPVCKKFMQDPMEIYVDDEAKLTLHGLVQHYIKLKEEEKNRKLNDLLDALDFNQIVIFVKSVSRAAELDKLLRECNFPSICIHSGMSQEERLKRYKGFKEGHTRILVATDLVGRGIDIERVNIVINYDMPDSADTYLHRVGRAGRFGTKGLAITFVSCSTDVDVLNNVQSRFEVDIKQLPEQIDTASYMPS</sequence>
<comment type="subunit">
    <text evidence="12">Interacts with ALY2 and MOS11.</text>
</comment>
<dbReference type="InterPro" id="IPR033140">
    <property type="entry name" value="Lipase_GDXG_put_SER_AS"/>
</dbReference>
<comment type="subcellular location">
    <subcellularLocation>
        <location evidence="1">Nucleus</location>
    </subcellularLocation>
</comment>
<dbReference type="GO" id="GO:0005634">
    <property type="term" value="C:nucleus"/>
    <property type="evidence" value="ECO:0007669"/>
    <property type="project" value="UniProtKB-SubCell"/>
</dbReference>
<dbReference type="FunFam" id="3.40.50.300:FF:000111">
    <property type="entry name" value="DEAD-box ATP-dependent RNA helicase"/>
    <property type="match status" value="1"/>
</dbReference>